<reference evidence="2 3" key="1">
    <citation type="submission" date="2016-12" db="EMBL/GenBank/DDBJ databases">
        <title>Draft genome sequences of strains Salinicola socius SMB35, Salinicola sp. MH3R3-1 and Chromohalobacter sp. SMB17 from the Verkhnekamsk potash mining region of Russia.</title>
        <authorList>
            <person name="Mavrodi D.V."/>
            <person name="Olsson B.E."/>
            <person name="Korsakova E.S."/>
            <person name="Pyankova A."/>
            <person name="Mavrodi O.V."/>
            <person name="Plotnikova E.G."/>
        </authorList>
    </citation>
    <scope>NUCLEOTIDE SEQUENCE [LARGE SCALE GENOMIC DNA]</scope>
    <source>
        <strain evidence="2 3">SMB35</strain>
    </source>
</reference>
<protein>
    <recommendedName>
        <fullName evidence="1">GAF domain-containing protein</fullName>
    </recommendedName>
</protein>
<proteinExistence type="predicted"/>
<keyword evidence="3" id="KW-1185">Reference proteome</keyword>
<dbReference type="RefSeq" id="WP_075570675.1">
    <property type="nucleotide sequence ID" value="NZ_MSDO01000020.1"/>
</dbReference>
<dbReference type="AlphaFoldDB" id="A0A1Q8SQ68"/>
<evidence type="ECO:0000313" key="2">
    <source>
        <dbReference type="EMBL" id="OLO03575.1"/>
    </source>
</evidence>
<evidence type="ECO:0000313" key="3">
    <source>
        <dbReference type="Proteomes" id="UP000186878"/>
    </source>
</evidence>
<dbReference type="PANTHER" id="PTHR43102:SF2">
    <property type="entry name" value="GAF DOMAIN-CONTAINING PROTEIN"/>
    <property type="match status" value="1"/>
</dbReference>
<dbReference type="SUPFAM" id="SSF55781">
    <property type="entry name" value="GAF domain-like"/>
    <property type="match status" value="1"/>
</dbReference>
<dbReference type="STRING" id="404433.BTW07_13335"/>
<dbReference type="PANTHER" id="PTHR43102">
    <property type="entry name" value="SLR1143 PROTEIN"/>
    <property type="match status" value="1"/>
</dbReference>
<evidence type="ECO:0000259" key="1">
    <source>
        <dbReference type="SMART" id="SM00065"/>
    </source>
</evidence>
<dbReference type="InterPro" id="IPR003018">
    <property type="entry name" value="GAF"/>
</dbReference>
<dbReference type="Pfam" id="PF01590">
    <property type="entry name" value="GAF"/>
    <property type="match status" value="1"/>
</dbReference>
<accession>A0A1Q8SQ68</accession>
<feature type="domain" description="GAF" evidence="1">
    <location>
        <begin position="22"/>
        <end position="168"/>
    </location>
</feature>
<dbReference type="InterPro" id="IPR029016">
    <property type="entry name" value="GAF-like_dom_sf"/>
</dbReference>
<dbReference type="Proteomes" id="UP000186878">
    <property type="component" value="Unassembled WGS sequence"/>
</dbReference>
<dbReference type="Gene3D" id="3.30.450.40">
    <property type="match status" value="1"/>
</dbReference>
<gene>
    <name evidence="2" type="ORF">BTW07_13335</name>
</gene>
<dbReference type="EMBL" id="MSDO01000020">
    <property type="protein sequence ID" value="OLO03575.1"/>
    <property type="molecule type" value="Genomic_DNA"/>
</dbReference>
<organism evidence="2 3">
    <name type="scientific">Salinicola socius</name>
    <dbReference type="NCBI Taxonomy" id="404433"/>
    <lineage>
        <taxon>Bacteria</taxon>
        <taxon>Pseudomonadati</taxon>
        <taxon>Pseudomonadota</taxon>
        <taxon>Gammaproteobacteria</taxon>
        <taxon>Oceanospirillales</taxon>
        <taxon>Halomonadaceae</taxon>
        <taxon>Salinicola</taxon>
    </lineage>
</organism>
<comment type="caution">
    <text evidence="2">The sequence shown here is derived from an EMBL/GenBank/DDBJ whole genome shotgun (WGS) entry which is preliminary data.</text>
</comment>
<sequence length="177" mass="19929">MIAPDLPQNEVERLTVLRNLQLLDSTCDEGFDRLTELATKIFDVPMSMVTLIDEDRQWFKSRQGLSVCETPRRISFCGHVVADGQPMVINNALRDPRFSDNPLVTGPPFIRFYAGYPLFVMPGVCVGTLCLIGTLPRTFEEDDMQRLQLLATLAQELIQLHVLRVQLPLREASGRGA</sequence>
<name>A0A1Q8SQ68_9GAMM</name>
<dbReference type="SMART" id="SM00065">
    <property type="entry name" value="GAF"/>
    <property type="match status" value="1"/>
</dbReference>
<dbReference type="OrthoDB" id="9812358at2"/>